<name>A0ABN3DGU0_9ACTN</name>
<keyword evidence="2" id="KW-1185">Reference proteome</keyword>
<protein>
    <submittedName>
        <fullName evidence="1">Uncharacterized protein</fullName>
    </submittedName>
</protein>
<dbReference type="Proteomes" id="UP001501474">
    <property type="component" value="Unassembled WGS sequence"/>
</dbReference>
<comment type="caution">
    <text evidence="1">The sequence shown here is derived from an EMBL/GenBank/DDBJ whole genome shotgun (WGS) entry which is preliminary data.</text>
</comment>
<organism evidence="1 2">
    <name type="scientific">Streptomyces indiaensis</name>
    <dbReference type="NCBI Taxonomy" id="284033"/>
    <lineage>
        <taxon>Bacteria</taxon>
        <taxon>Bacillati</taxon>
        <taxon>Actinomycetota</taxon>
        <taxon>Actinomycetes</taxon>
        <taxon>Kitasatosporales</taxon>
        <taxon>Streptomycetaceae</taxon>
        <taxon>Streptomyces</taxon>
    </lineage>
</organism>
<evidence type="ECO:0000313" key="1">
    <source>
        <dbReference type="EMBL" id="GAA2230306.1"/>
    </source>
</evidence>
<dbReference type="EMBL" id="BAAART010000055">
    <property type="protein sequence ID" value="GAA2230306.1"/>
    <property type="molecule type" value="Genomic_DNA"/>
</dbReference>
<proteinExistence type="predicted"/>
<reference evidence="1 2" key="1">
    <citation type="journal article" date="2019" name="Int. J. Syst. Evol. Microbiol.">
        <title>The Global Catalogue of Microorganisms (GCM) 10K type strain sequencing project: providing services to taxonomists for standard genome sequencing and annotation.</title>
        <authorList>
            <consortium name="The Broad Institute Genomics Platform"/>
            <consortium name="The Broad Institute Genome Sequencing Center for Infectious Disease"/>
            <person name="Wu L."/>
            <person name="Ma J."/>
        </authorList>
    </citation>
    <scope>NUCLEOTIDE SEQUENCE [LARGE SCALE GENOMIC DNA]</scope>
    <source>
        <strain evidence="1 2">JCM 3053</strain>
    </source>
</reference>
<evidence type="ECO:0000313" key="2">
    <source>
        <dbReference type="Proteomes" id="UP001501474"/>
    </source>
</evidence>
<accession>A0ABN3DGU0</accession>
<gene>
    <name evidence="1" type="ORF">GCM10010104_24500</name>
</gene>
<sequence length="110" mass="12120">MDSKAIIRDLLLEGLDDWVPVDRLIWLAREESKQSGGDFRSLAIELLTELMRDGLMDIGELGDTGFEPWSGDADAVLARLVTALDQVDWMPAGGVCWLANTPKGDRMASE</sequence>
<dbReference type="RefSeq" id="WP_234845219.1">
    <property type="nucleotide sequence ID" value="NZ_BAAART010000055.1"/>
</dbReference>